<keyword evidence="1" id="KW-0812">Transmembrane</keyword>
<organism evidence="2 3">
    <name type="scientific">Streptomyces albipurpureus</name>
    <dbReference type="NCBI Taxonomy" id="2897419"/>
    <lineage>
        <taxon>Bacteria</taxon>
        <taxon>Bacillati</taxon>
        <taxon>Actinomycetota</taxon>
        <taxon>Actinomycetes</taxon>
        <taxon>Kitasatosporales</taxon>
        <taxon>Streptomycetaceae</taxon>
        <taxon>Streptomyces</taxon>
    </lineage>
</organism>
<dbReference type="Proteomes" id="UP001431429">
    <property type="component" value="Unassembled WGS sequence"/>
</dbReference>
<keyword evidence="3" id="KW-1185">Reference proteome</keyword>
<comment type="caution">
    <text evidence="2">The sequence shown here is derived from an EMBL/GenBank/DDBJ whole genome shotgun (WGS) entry which is preliminary data.</text>
</comment>
<proteinExistence type="predicted"/>
<feature type="transmembrane region" description="Helical" evidence="1">
    <location>
        <begin position="71"/>
        <end position="90"/>
    </location>
</feature>
<dbReference type="RefSeq" id="WP_250919440.1">
    <property type="nucleotide sequence ID" value="NZ_JAMQAW010000010.1"/>
</dbReference>
<name>A0ABT0UN97_9ACTN</name>
<evidence type="ECO:0000313" key="2">
    <source>
        <dbReference type="EMBL" id="MCM2389095.1"/>
    </source>
</evidence>
<sequence>MNPPQAPGAWLTRPARPGRIAAYLGLALLGAVVGIAGSLIQGAWFPGGLLLALLAAAALFYGSARATDTQFGAISSAAGWLIAIIALSTGRAEGDGLFSAGIGPLAYIVVGMALAVMCATLVRTTQPGGDKPRLDT</sequence>
<dbReference type="Pfam" id="PF19608">
    <property type="entry name" value="DUF6113"/>
    <property type="match status" value="1"/>
</dbReference>
<evidence type="ECO:0000313" key="3">
    <source>
        <dbReference type="Proteomes" id="UP001431429"/>
    </source>
</evidence>
<dbReference type="EMBL" id="JAMQAW010000010">
    <property type="protein sequence ID" value="MCM2389095.1"/>
    <property type="molecule type" value="Genomic_DNA"/>
</dbReference>
<feature type="transmembrane region" description="Helical" evidence="1">
    <location>
        <begin position="20"/>
        <end position="37"/>
    </location>
</feature>
<keyword evidence="1" id="KW-1133">Transmembrane helix</keyword>
<gene>
    <name evidence="2" type="ORF">NBG84_12450</name>
</gene>
<reference evidence="2" key="1">
    <citation type="submission" date="2022-06" db="EMBL/GenBank/DDBJ databases">
        <title>Genome public.</title>
        <authorList>
            <person name="Sun Q."/>
        </authorList>
    </citation>
    <scope>NUCLEOTIDE SEQUENCE</scope>
    <source>
        <strain evidence="2">CWNU-1</strain>
    </source>
</reference>
<feature type="transmembrane region" description="Helical" evidence="1">
    <location>
        <begin position="102"/>
        <end position="122"/>
    </location>
</feature>
<protein>
    <submittedName>
        <fullName evidence="2">DUF6113 family protein</fullName>
    </submittedName>
</protein>
<feature type="transmembrane region" description="Helical" evidence="1">
    <location>
        <begin position="43"/>
        <end position="64"/>
    </location>
</feature>
<dbReference type="InterPro" id="IPR046095">
    <property type="entry name" value="DUF6113"/>
</dbReference>
<accession>A0ABT0UN97</accession>
<evidence type="ECO:0000256" key="1">
    <source>
        <dbReference type="SAM" id="Phobius"/>
    </source>
</evidence>
<keyword evidence="1" id="KW-0472">Membrane</keyword>